<dbReference type="Proteomes" id="UP000484988">
    <property type="component" value="Unassembled WGS sequence"/>
</dbReference>
<name>A0A6A0B3Y4_9ACTN</name>
<evidence type="ECO:0008006" key="4">
    <source>
        <dbReference type="Google" id="ProtNLM"/>
    </source>
</evidence>
<evidence type="ECO:0000313" key="2">
    <source>
        <dbReference type="EMBL" id="GFH39034.1"/>
    </source>
</evidence>
<evidence type="ECO:0000256" key="1">
    <source>
        <dbReference type="SAM" id="MobiDB-lite"/>
    </source>
</evidence>
<proteinExistence type="predicted"/>
<accession>A0A6A0B3Y4</accession>
<dbReference type="EMBL" id="BLLG01000022">
    <property type="protein sequence ID" value="GFH39034.1"/>
    <property type="molecule type" value="Genomic_DNA"/>
</dbReference>
<evidence type="ECO:0000313" key="3">
    <source>
        <dbReference type="Proteomes" id="UP000484988"/>
    </source>
</evidence>
<keyword evidence="3" id="KW-1185">Reference proteome</keyword>
<organism evidence="2 3">
    <name type="scientific">Streptomyces pacificus</name>
    <dbReference type="NCBI Taxonomy" id="2705029"/>
    <lineage>
        <taxon>Bacteria</taxon>
        <taxon>Bacillati</taxon>
        <taxon>Actinomycetota</taxon>
        <taxon>Actinomycetes</taxon>
        <taxon>Kitasatosporales</taxon>
        <taxon>Streptomycetaceae</taxon>
        <taxon>Streptomyces</taxon>
    </lineage>
</organism>
<dbReference type="AlphaFoldDB" id="A0A6A0B3Y4"/>
<protein>
    <recommendedName>
        <fullName evidence="4">Integrase</fullName>
    </recommendedName>
</protein>
<gene>
    <name evidence="2" type="ORF">SCWH03_52990</name>
</gene>
<reference evidence="2 3" key="1">
    <citation type="submission" date="2020-02" db="EMBL/GenBank/DDBJ databases">
        <title>Whole Genome Shotgun Sequence of Streptomyces sp. strain CWH03.</title>
        <authorList>
            <person name="Dohra H."/>
            <person name="Kodani S."/>
            <person name="Yamamura H."/>
        </authorList>
    </citation>
    <scope>NUCLEOTIDE SEQUENCE [LARGE SCALE GENOMIC DNA]</scope>
    <source>
        <strain evidence="2 3">CWH03</strain>
    </source>
</reference>
<comment type="caution">
    <text evidence="2">The sequence shown here is derived from an EMBL/GenBank/DDBJ whole genome shotgun (WGS) entry which is preliminary data.</text>
</comment>
<sequence>MSAQNVPTNEPVRVPEPGTLMVDFSRDDRVGEFHRGAGAYWALRPVCGGTEWDASPKHVRPANRTERLSAETARANARSRGELL</sequence>
<feature type="region of interest" description="Disordered" evidence="1">
    <location>
        <begin position="51"/>
        <end position="84"/>
    </location>
</feature>